<dbReference type="Pfam" id="PF07669">
    <property type="entry name" value="Eco57I"/>
    <property type="match status" value="1"/>
</dbReference>
<evidence type="ECO:0000256" key="1">
    <source>
        <dbReference type="ARBA" id="ARBA00011900"/>
    </source>
</evidence>
<dbReference type="GO" id="GO:0032259">
    <property type="term" value="P:methylation"/>
    <property type="evidence" value="ECO:0007669"/>
    <property type="project" value="UniProtKB-KW"/>
</dbReference>
<feature type="domain" description="Type II methyltransferase M.TaqI-like" evidence="6">
    <location>
        <begin position="455"/>
        <end position="652"/>
    </location>
</feature>
<dbReference type="Gene3D" id="3.40.50.150">
    <property type="entry name" value="Vaccinia Virus protein VP39"/>
    <property type="match status" value="1"/>
</dbReference>
<dbReference type="PANTHER" id="PTHR33841">
    <property type="entry name" value="DNA METHYLTRANSFERASE YEEA-RELATED"/>
    <property type="match status" value="1"/>
</dbReference>
<protein>
    <recommendedName>
        <fullName evidence="1">site-specific DNA-methyltransferase (adenine-specific)</fullName>
        <ecNumber evidence="1">2.1.1.72</ecNumber>
    </recommendedName>
</protein>
<keyword evidence="8" id="KW-1185">Reference proteome</keyword>
<evidence type="ECO:0000256" key="3">
    <source>
        <dbReference type="ARBA" id="ARBA00022679"/>
    </source>
</evidence>
<proteinExistence type="predicted"/>
<reference evidence="7 8" key="1">
    <citation type="submission" date="2023-11" db="EMBL/GenBank/DDBJ databases">
        <title>Analysis of the Genomes of Mucilaginibacter gossypii cycad 4 and M. sabulilitoris SNA2: microbes with the potential for plant growth promotion.</title>
        <authorList>
            <person name="Hirsch A.M."/>
            <person name="Humm E."/>
            <person name="Rubbi M."/>
            <person name="Del Vecchio G."/>
            <person name="Ha S.M."/>
            <person name="Pellegrini M."/>
            <person name="Gunsalus R.P."/>
        </authorList>
    </citation>
    <scope>NUCLEOTIDE SEQUENCE [LARGE SCALE GENOMIC DNA]</scope>
    <source>
        <strain evidence="7 8">SNA2</strain>
    </source>
</reference>
<dbReference type="InterPro" id="IPR029063">
    <property type="entry name" value="SAM-dependent_MTases_sf"/>
</dbReference>
<evidence type="ECO:0000259" key="6">
    <source>
        <dbReference type="Pfam" id="PF07669"/>
    </source>
</evidence>
<organism evidence="7 8">
    <name type="scientific">Mucilaginibacter sabulilitoris</name>
    <dbReference type="NCBI Taxonomy" id="1173583"/>
    <lineage>
        <taxon>Bacteria</taxon>
        <taxon>Pseudomonadati</taxon>
        <taxon>Bacteroidota</taxon>
        <taxon>Sphingobacteriia</taxon>
        <taxon>Sphingobacteriales</taxon>
        <taxon>Sphingobacteriaceae</taxon>
        <taxon>Mucilaginibacter</taxon>
    </lineage>
</organism>
<evidence type="ECO:0000256" key="4">
    <source>
        <dbReference type="ARBA" id="ARBA00022691"/>
    </source>
</evidence>
<dbReference type="InterPro" id="IPR011639">
    <property type="entry name" value="MethylTrfase_TaqI-like_dom"/>
</dbReference>
<dbReference type="RefSeq" id="WP_321564813.1">
    <property type="nucleotide sequence ID" value="NZ_CP139558.1"/>
</dbReference>
<keyword evidence="4" id="KW-0949">S-adenosyl-L-methionine</keyword>
<keyword evidence="2 7" id="KW-0489">Methyltransferase</keyword>
<evidence type="ECO:0000313" key="7">
    <source>
        <dbReference type="EMBL" id="WPU95707.1"/>
    </source>
</evidence>
<evidence type="ECO:0000256" key="2">
    <source>
        <dbReference type="ARBA" id="ARBA00022603"/>
    </source>
</evidence>
<comment type="catalytic activity">
    <reaction evidence="5">
        <text>a 2'-deoxyadenosine in DNA + S-adenosyl-L-methionine = an N(6)-methyl-2'-deoxyadenosine in DNA + S-adenosyl-L-homocysteine + H(+)</text>
        <dbReference type="Rhea" id="RHEA:15197"/>
        <dbReference type="Rhea" id="RHEA-COMP:12418"/>
        <dbReference type="Rhea" id="RHEA-COMP:12419"/>
        <dbReference type="ChEBI" id="CHEBI:15378"/>
        <dbReference type="ChEBI" id="CHEBI:57856"/>
        <dbReference type="ChEBI" id="CHEBI:59789"/>
        <dbReference type="ChEBI" id="CHEBI:90615"/>
        <dbReference type="ChEBI" id="CHEBI:90616"/>
        <dbReference type="EC" id="2.1.1.72"/>
    </reaction>
</comment>
<sequence>MAYNVTHTKEECRLQLQQLVEAFVAQYDAYSKNTYNEAQLRVDFISPLLKTFGWDIDNESAQTQFMRDVIQEEAIEVVEADILAKKNPDYTLRVQGTRKVFVEAKKVAVDIEHSAGSAFQARRYGWSANLGVTILTNFDRLVVYDCRYQPNSTDQPSVARYRIFRHTDFLANLDVLYDLLSYSSISAGFLDEYFSLSVPELTTFDEVFLGQIEKWRLQLAGNIITSNPGLDEETVNILVQRLLNRIVFLRICEDRDIEKYETLKKVKNYDELKVVFLSSDQKYNSGLFDFIDDQLSLRINLDAAILVGIFNELYYPESPYDFSVVDPAILGQIYERYLGSRISVTAPGQITLVEEPEVAASSGVVPTPKLVVRQLIRETLEPLFKGKTLAEIEHLKIADICCGSGTFLVALYDYLLEKITLALIATGDPDHELLALDKTGSYSLTLKGRHAVLLNHIYGVDINPYAVEVTKFSLFLKLLEQEDSGSVNHFLAHHGKKVLPSLDGHIKTGNSLVDDSYFTFDLTAINNDDLLYKVKPFNWSTEFPFLAGSGGFDAIIGNPPYVRIQHMVKYLAEEIKFYQHAVAGYTVAQSDTFDKYYLFIQRAVQLLLPSGRLGYIVPNKFFIVKGGRALRRFITSNSELAKIIHFGVTQVFPQRSTYTAIVVLGPTGNDQFEFKRIKHLAKELYSGRTTYKTYEKGNFGEEPWIFLAEETQEVFNKLYAAGTVPLNSVAEITVGLQTSADKIYIFQPIAETAATYSFHKGGVTYEVEKAICKSCLYDLSFGLFDIVQGNAQMIFPYIIADKAEVFNEAYFEANYPLAWTYLFLHKAALEKRSINGSKEPKWYQFGRSQSLTKFHANNKLIWPVLSKEASYVFDEANIQFTGGGNGPYYSLLSSTGYSPLYFMAILAHPLFEGMIKSGASEFRGAYYSHGKQFMERLPIRAINFADAAELKLHDDVIATVKQVISTKKSYQDMQNPARKVVLRRKLEFLETGLLEQVNQLYGITVSDINTALSDQIFITDFEE</sequence>
<dbReference type="EMBL" id="CP139558">
    <property type="protein sequence ID" value="WPU95707.1"/>
    <property type="molecule type" value="Genomic_DNA"/>
</dbReference>
<dbReference type="EC" id="2.1.1.72" evidence="1"/>
<dbReference type="PROSITE" id="PS00092">
    <property type="entry name" value="N6_MTASE"/>
    <property type="match status" value="1"/>
</dbReference>
<accession>A0ABZ0TTA7</accession>
<dbReference type="InterPro" id="IPR050953">
    <property type="entry name" value="N4_N6_ade-DNA_methylase"/>
</dbReference>
<gene>
    <name evidence="7" type="ORF">SNE25_09270</name>
</gene>
<evidence type="ECO:0000256" key="5">
    <source>
        <dbReference type="ARBA" id="ARBA00047942"/>
    </source>
</evidence>
<dbReference type="Proteomes" id="UP001324380">
    <property type="component" value="Chromosome"/>
</dbReference>
<dbReference type="GO" id="GO:0008168">
    <property type="term" value="F:methyltransferase activity"/>
    <property type="evidence" value="ECO:0007669"/>
    <property type="project" value="UniProtKB-KW"/>
</dbReference>
<name>A0ABZ0TTA7_9SPHI</name>
<dbReference type="SUPFAM" id="SSF53335">
    <property type="entry name" value="S-adenosyl-L-methionine-dependent methyltransferases"/>
    <property type="match status" value="1"/>
</dbReference>
<dbReference type="Gene3D" id="3.90.1570.30">
    <property type="match status" value="1"/>
</dbReference>
<dbReference type="PRINTS" id="PR00507">
    <property type="entry name" value="N12N6MTFRASE"/>
</dbReference>
<dbReference type="PANTHER" id="PTHR33841:SF1">
    <property type="entry name" value="DNA METHYLTRANSFERASE A"/>
    <property type="match status" value="1"/>
</dbReference>
<keyword evidence="3" id="KW-0808">Transferase</keyword>
<evidence type="ECO:0000313" key="8">
    <source>
        <dbReference type="Proteomes" id="UP001324380"/>
    </source>
</evidence>
<dbReference type="InterPro" id="IPR002052">
    <property type="entry name" value="DNA_methylase_N6_adenine_CS"/>
</dbReference>